<dbReference type="InterPro" id="IPR002110">
    <property type="entry name" value="Ankyrin_rpt"/>
</dbReference>
<proteinExistence type="inferred from homology"/>
<dbReference type="GeneID" id="102209202"/>
<dbReference type="FunFam" id="3.10.20.90:FF:000030">
    <property type="entry name" value="Apoptosis-stimulating of p53 protein 2 isoform 1"/>
    <property type="match status" value="1"/>
</dbReference>
<evidence type="ECO:0000256" key="9">
    <source>
        <dbReference type="ARBA" id="ARBA00023242"/>
    </source>
</evidence>
<evidence type="ECO:0000256" key="3">
    <source>
        <dbReference type="ARBA" id="ARBA00022443"/>
    </source>
</evidence>
<dbReference type="Proteomes" id="UP000695023">
    <property type="component" value="Unplaced"/>
</dbReference>
<keyword evidence="5" id="KW-0597">Phosphoprotein</keyword>
<feature type="compositionally biased region" description="Pro residues" evidence="14">
    <location>
        <begin position="862"/>
        <end position="871"/>
    </location>
</feature>
<dbReference type="InterPro" id="IPR000159">
    <property type="entry name" value="RA_dom"/>
</dbReference>
<feature type="region of interest" description="Disordered" evidence="14">
    <location>
        <begin position="801"/>
        <end position="920"/>
    </location>
</feature>
<dbReference type="SUPFAM" id="SSF48403">
    <property type="entry name" value="Ankyrin repeat"/>
    <property type="match status" value="1"/>
</dbReference>
<gene>
    <name evidence="18" type="primary">LOC102209202</name>
</gene>
<feature type="compositionally biased region" description="Polar residues" evidence="14">
    <location>
        <begin position="608"/>
        <end position="618"/>
    </location>
</feature>
<comment type="subcellular location">
    <subcellularLocation>
        <location evidence="2">Cytoplasm</location>
    </subcellularLocation>
    <subcellularLocation>
        <location evidence="1">Nucleus</location>
    </subcellularLocation>
</comment>
<evidence type="ECO:0000256" key="4">
    <source>
        <dbReference type="ARBA" id="ARBA00022490"/>
    </source>
</evidence>
<dbReference type="GO" id="GO:0005737">
    <property type="term" value="C:cytoplasm"/>
    <property type="evidence" value="ECO:0007669"/>
    <property type="project" value="UniProtKB-SubCell"/>
</dbReference>
<keyword evidence="7" id="KW-0677">Repeat</keyword>
<dbReference type="InterPro" id="IPR048945">
    <property type="entry name" value="RASSF8/10_RA"/>
</dbReference>
<dbReference type="FunFam" id="1.25.40.20:FF:000008">
    <property type="entry name" value="Apoptosis-stimulating of p53 protein 2 isoform 1"/>
    <property type="match status" value="1"/>
</dbReference>
<evidence type="ECO:0000256" key="13">
    <source>
        <dbReference type="SAM" id="Coils"/>
    </source>
</evidence>
<dbReference type="Pfam" id="PF12796">
    <property type="entry name" value="Ank_2"/>
    <property type="match status" value="1"/>
</dbReference>
<name>A0A9Y3VUC6_9CICH</name>
<keyword evidence="9" id="KW-0539">Nucleus</keyword>
<evidence type="ECO:0000256" key="5">
    <source>
        <dbReference type="ARBA" id="ARBA00022553"/>
    </source>
</evidence>
<dbReference type="PANTHER" id="PTHR24131">
    <property type="entry name" value="APOPTOSIS-STIMULATING OF P53 PROTEIN"/>
    <property type="match status" value="1"/>
</dbReference>
<keyword evidence="3 12" id="KW-0728">SH3 domain</keyword>
<feature type="compositionally biased region" description="Polar residues" evidence="14">
    <location>
        <begin position="454"/>
        <end position="483"/>
    </location>
</feature>
<feature type="region of interest" description="Disordered" evidence="14">
    <location>
        <begin position="86"/>
        <end position="123"/>
    </location>
</feature>
<feature type="compositionally biased region" description="Low complexity" evidence="14">
    <location>
        <begin position="575"/>
        <end position="592"/>
    </location>
</feature>
<feature type="region of interest" description="Disordered" evidence="14">
    <location>
        <begin position="667"/>
        <end position="727"/>
    </location>
</feature>
<feature type="region of interest" description="Disordered" evidence="14">
    <location>
        <begin position="450"/>
        <end position="618"/>
    </location>
</feature>
<evidence type="ECO:0000256" key="6">
    <source>
        <dbReference type="ARBA" id="ARBA00022703"/>
    </source>
</evidence>
<keyword evidence="8 11" id="KW-0040">ANK repeat</keyword>
<evidence type="ECO:0000256" key="10">
    <source>
        <dbReference type="ARBA" id="ARBA00061212"/>
    </source>
</evidence>
<feature type="coiled-coil region" evidence="13">
    <location>
        <begin position="130"/>
        <end position="327"/>
    </location>
</feature>
<evidence type="ECO:0000256" key="14">
    <source>
        <dbReference type="SAM" id="MobiDB-lite"/>
    </source>
</evidence>
<feature type="compositionally biased region" description="Pro residues" evidence="14">
    <location>
        <begin position="534"/>
        <end position="543"/>
    </location>
</feature>
<dbReference type="PANTHER" id="PTHR24131:SF8">
    <property type="entry name" value="APOPTOSIS-STIMULATING OF P53 PROTEIN 2"/>
    <property type="match status" value="1"/>
</dbReference>
<dbReference type="GO" id="GO:0002039">
    <property type="term" value="F:p53 binding"/>
    <property type="evidence" value="ECO:0007669"/>
    <property type="project" value="InterPro"/>
</dbReference>
<dbReference type="AlphaFoldDB" id="A0A9Y3VUC6"/>
<dbReference type="InterPro" id="IPR047166">
    <property type="entry name" value="ASPP2_RA"/>
</dbReference>
<feature type="domain" description="SH3" evidence="15">
    <location>
        <begin position="1098"/>
        <end position="1160"/>
    </location>
</feature>
<accession>A0A9Y3VUC6</accession>
<sequence length="1169" mass="130914">MRYEAKMMPMFLTVYLSNNDQHFTEVPVTPETLCRDVVDLCKEPGETDCHLSEMWRGSERPVGDGERMLDVLQRLGQHRSEVRFFLRHNRAPSRESGGSRGSDSKRNGVKGPPERRMENGVATPQMDMTLAELQEMAARQQQQIEAQQQLLASKEQRLRYLKQQEQRQQQQASEQEKLQRLRENIENQEARLKKVRALKGQVEQKRLSNGKLVEEIEQMNNLFQQKQRELVMAASKVEELNRQLELLKNGKMDNFHDNQSSVAELDRLYKELQLRNKLNQDQNSKLQHQRESLNKRNLEVAAMDKRISELRDRLWKKKAALQQKENLPNGYPGKERASKETHLQVTKLVLQLYICTYLISKLNVIWLQTLLVFAFVNFCCSIHLMDKTYNDHFVLKGNDIGPAFVELDVVHSYFVFCFFCLSNASSSEAMFLLKPLKELRAKRKGLQPGKLAEWSSSGPEPNTNGHGSASTLPRMNSHSSSNTDQDDSELKRDRKVRPYSMFEPTEAPATSLRKNQSSDDLVRDAQSAPKAPVKVPPPVPSKPKGPVIVPYGKPGLNTGTFPKAKPHSQQPHTAQSRSPHPPSQSQTLPLPSKQDTPPAATVRPFTSDLPSSKEANLSKPQIVAASSIYSMYTQQSGSGKPFLPVVQGSLNRAQNRTNGFVSVYRKPLISSGGSPHPENPYLERRSPAPETELDNNGTNNTGSSSSEGQQPETERIPRPLSPTKLLPFISNPYRQSDGDLEALRKKLYNAPRPLKKRSSITEPEGPAGPNIQKLLYQKTTLAAMETTVNTPTTPTFTGEAAKAVEGSAGPHGSSLPTGTENYPSERGQTQEPSQTTGINTPLPAFTEQPYTPPAILETEEIIPPPPPSHPAPRPDDALFPPPPPPGLEDTEPSLPPPPPEGFLEEFPPYPPPPYPSGAEQDSFGEDTFNMKAPEVTGQVTLPPGKRTNLRKPGSERIEHNMRVKFNPLALLLDSSLEGEFDLVQRIIYEVEDPSQPNDEGITALHNAVCAGHTEIVKFLVQFGVNVNAADSDGWTPLHCAASCNNVQVCKFLVESGAAVFAMTYSDMQTAADKCEEMEEGYTQCSQFLYGVQEKMGIMNRGVVYALWDYSAENPDELSFHEGDCMTIVRREDEDEIEWWWARMGDTEGYIPRNLLGLYPRIKPRQRTLA</sequence>
<dbReference type="GO" id="GO:0006915">
    <property type="term" value="P:apoptotic process"/>
    <property type="evidence" value="ECO:0007669"/>
    <property type="project" value="UniProtKB-KW"/>
</dbReference>
<dbReference type="GO" id="GO:0007165">
    <property type="term" value="P:signal transduction"/>
    <property type="evidence" value="ECO:0007669"/>
    <property type="project" value="InterPro"/>
</dbReference>
<reference evidence="18" key="1">
    <citation type="submission" date="2025-08" db="UniProtKB">
        <authorList>
            <consortium name="RefSeq"/>
        </authorList>
    </citation>
    <scope>IDENTIFICATION</scope>
</reference>
<feature type="repeat" description="ANK" evidence="11">
    <location>
        <begin position="1032"/>
        <end position="1064"/>
    </location>
</feature>
<evidence type="ECO:0000259" key="16">
    <source>
        <dbReference type="PROSITE" id="PS50200"/>
    </source>
</evidence>
<dbReference type="SMART" id="SM00314">
    <property type="entry name" value="RA"/>
    <property type="match status" value="1"/>
</dbReference>
<keyword evidence="13" id="KW-0175">Coiled coil</keyword>
<dbReference type="PROSITE" id="PS50297">
    <property type="entry name" value="ANK_REP_REGION"/>
    <property type="match status" value="2"/>
</dbReference>
<keyword evidence="17" id="KW-1185">Reference proteome</keyword>
<feature type="compositionally biased region" description="Low complexity" evidence="14">
    <location>
        <begin position="695"/>
        <end position="706"/>
    </location>
</feature>
<evidence type="ECO:0000256" key="12">
    <source>
        <dbReference type="PROSITE-ProRule" id="PRU00192"/>
    </source>
</evidence>
<dbReference type="PROSITE" id="PS50200">
    <property type="entry name" value="RA"/>
    <property type="match status" value="1"/>
</dbReference>
<dbReference type="SMART" id="SM00248">
    <property type="entry name" value="ANK"/>
    <property type="match status" value="2"/>
</dbReference>
<dbReference type="InterPro" id="IPR036770">
    <property type="entry name" value="Ankyrin_rpt-contain_sf"/>
</dbReference>
<dbReference type="Pfam" id="PF21712">
    <property type="entry name" value="RASSF8-10_RA"/>
    <property type="match status" value="1"/>
</dbReference>
<dbReference type="GO" id="GO:0005634">
    <property type="term" value="C:nucleus"/>
    <property type="evidence" value="ECO:0007669"/>
    <property type="project" value="UniProtKB-SubCell"/>
</dbReference>
<dbReference type="GO" id="GO:0042981">
    <property type="term" value="P:regulation of apoptotic process"/>
    <property type="evidence" value="ECO:0007669"/>
    <property type="project" value="InterPro"/>
</dbReference>
<dbReference type="InterPro" id="IPR047163">
    <property type="entry name" value="ASPP1/2"/>
</dbReference>
<dbReference type="Gene3D" id="3.10.20.90">
    <property type="entry name" value="Phosphatidylinositol 3-kinase Catalytic Subunit, Chain A, domain 1"/>
    <property type="match status" value="1"/>
</dbReference>
<evidence type="ECO:0000256" key="7">
    <source>
        <dbReference type="ARBA" id="ARBA00022737"/>
    </source>
</evidence>
<feature type="compositionally biased region" description="Polar residues" evidence="14">
    <location>
        <begin position="814"/>
        <end position="839"/>
    </location>
</feature>
<evidence type="ECO:0000259" key="15">
    <source>
        <dbReference type="PROSITE" id="PS50002"/>
    </source>
</evidence>
<feature type="domain" description="Ras-associating" evidence="16">
    <location>
        <begin position="11"/>
        <end position="91"/>
    </location>
</feature>
<feature type="repeat" description="ANK" evidence="11">
    <location>
        <begin position="999"/>
        <end position="1031"/>
    </location>
</feature>
<comment type="similarity">
    <text evidence="10">Belongs to the ASPP family.</text>
</comment>
<dbReference type="InterPro" id="IPR001452">
    <property type="entry name" value="SH3_domain"/>
</dbReference>
<evidence type="ECO:0000256" key="1">
    <source>
        <dbReference type="ARBA" id="ARBA00004123"/>
    </source>
</evidence>
<dbReference type="SMART" id="SM00326">
    <property type="entry name" value="SH3"/>
    <property type="match status" value="1"/>
</dbReference>
<dbReference type="Pfam" id="PF00018">
    <property type="entry name" value="SH3_1"/>
    <property type="match status" value="1"/>
</dbReference>
<dbReference type="SUPFAM" id="SSF54236">
    <property type="entry name" value="Ubiquitin-like"/>
    <property type="match status" value="1"/>
</dbReference>
<keyword evidence="4" id="KW-0963">Cytoplasm</keyword>
<evidence type="ECO:0000313" key="17">
    <source>
        <dbReference type="Proteomes" id="UP000695023"/>
    </source>
</evidence>
<protein>
    <submittedName>
        <fullName evidence="18">Apoptosis-stimulating of p53 protein 2-like</fullName>
    </submittedName>
</protein>
<dbReference type="PROSITE" id="PS50088">
    <property type="entry name" value="ANK_REPEAT"/>
    <property type="match status" value="2"/>
</dbReference>
<dbReference type="InterPro" id="IPR029071">
    <property type="entry name" value="Ubiquitin-like_domsf"/>
</dbReference>
<evidence type="ECO:0000256" key="2">
    <source>
        <dbReference type="ARBA" id="ARBA00004496"/>
    </source>
</evidence>
<dbReference type="InterPro" id="IPR036028">
    <property type="entry name" value="SH3-like_dom_sf"/>
</dbReference>
<organism evidence="17 18">
    <name type="scientific">Pundamilia nyererei</name>
    <dbReference type="NCBI Taxonomy" id="303518"/>
    <lineage>
        <taxon>Eukaryota</taxon>
        <taxon>Metazoa</taxon>
        <taxon>Chordata</taxon>
        <taxon>Craniata</taxon>
        <taxon>Vertebrata</taxon>
        <taxon>Euteleostomi</taxon>
        <taxon>Actinopterygii</taxon>
        <taxon>Neopterygii</taxon>
        <taxon>Teleostei</taxon>
        <taxon>Neoteleostei</taxon>
        <taxon>Acanthomorphata</taxon>
        <taxon>Ovalentaria</taxon>
        <taxon>Cichlomorphae</taxon>
        <taxon>Cichliformes</taxon>
        <taxon>Cichlidae</taxon>
        <taxon>African cichlids</taxon>
        <taxon>Pseudocrenilabrinae</taxon>
        <taxon>Haplochromini</taxon>
        <taxon>Pundamilia</taxon>
    </lineage>
</organism>
<evidence type="ECO:0000256" key="8">
    <source>
        <dbReference type="ARBA" id="ARBA00023043"/>
    </source>
</evidence>
<dbReference type="SUPFAM" id="SSF50044">
    <property type="entry name" value="SH3-domain"/>
    <property type="match status" value="1"/>
</dbReference>
<keyword evidence="6" id="KW-0053">Apoptosis</keyword>
<dbReference type="RefSeq" id="XP_005744894.1">
    <property type="nucleotide sequence ID" value="XM_005744837.1"/>
</dbReference>
<feature type="compositionally biased region" description="Basic and acidic residues" evidence="14">
    <location>
        <begin position="102"/>
        <end position="118"/>
    </location>
</feature>
<dbReference type="CDD" id="cd17225">
    <property type="entry name" value="RA_ASPP2"/>
    <property type="match status" value="1"/>
</dbReference>
<evidence type="ECO:0000313" key="18">
    <source>
        <dbReference type="RefSeq" id="XP_005744894.1"/>
    </source>
</evidence>
<dbReference type="PROSITE" id="PS50002">
    <property type="entry name" value="SH3"/>
    <property type="match status" value="1"/>
</dbReference>
<dbReference type="Gene3D" id="1.25.40.20">
    <property type="entry name" value="Ankyrin repeat-containing domain"/>
    <property type="match status" value="1"/>
</dbReference>
<evidence type="ECO:0000256" key="11">
    <source>
        <dbReference type="PROSITE-ProRule" id="PRU00023"/>
    </source>
</evidence>